<sequence length="123" mass="13837">MLAVGRRRPRRSILVFSRNRRRWRQIADIHFRGVRRTFRGSFVSTLFFFEGSCFASVPLRDAHGNSVLDVVEWGGSEVTGDWGSDCFAADASLSANLEKYSGSSGFNDLIEPFAGYFIFSLIS</sequence>
<dbReference type="HOGENOM" id="CLU_2011008_0_0_4"/>
<organism evidence="1 2">
    <name type="scientific">Mycetohabitans rhizoxinica (strain DSM 19002 / CIP 109453 / HKI 454)</name>
    <name type="common">Paraburkholderia rhizoxinica</name>
    <dbReference type="NCBI Taxonomy" id="882378"/>
    <lineage>
        <taxon>Bacteria</taxon>
        <taxon>Pseudomonadati</taxon>
        <taxon>Pseudomonadota</taxon>
        <taxon>Betaproteobacteria</taxon>
        <taxon>Burkholderiales</taxon>
        <taxon>Burkholderiaceae</taxon>
        <taxon>Mycetohabitans</taxon>
    </lineage>
</organism>
<reference evidence="1 2" key="1">
    <citation type="journal article" date="2011" name="J. Bacteriol.">
        <title>Complete genome sequence of Burkholderia rhizoxinica, an endosymbiont of Rhizopus microsporus.</title>
        <authorList>
            <person name="Lackner G."/>
            <person name="Moebius N."/>
            <person name="Partida-Martinez L."/>
            <person name="Hertweck C."/>
        </authorList>
    </citation>
    <scope>NUCLEOTIDE SEQUENCE [LARGE SCALE GENOMIC DNA]</scope>
    <source>
        <strain evidence="2">DSM 19002 / CIP 109453 / HKI 454</strain>
        <plasmid evidence="1 2">pBRH01</plasmid>
    </source>
</reference>
<proteinExistence type="predicted"/>
<dbReference type="KEGG" id="brh:RBRH_04289"/>
<accession>E5AVR7</accession>
<name>E5AVR7_MYCRK</name>
<evidence type="ECO:0000313" key="1">
    <source>
        <dbReference type="EMBL" id="CBW77191.1"/>
    </source>
</evidence>
<keyword evidence="1" id="KW-0614">Plasmid</keyword>
<geneLocation type="plasmid" evidence="1 2">
    <name>pBRH01</name>
</geneLocation>
<dbReference type="AlphaFoldDB" id="E5AVR7"/>
<protein>
    <submittedName>
        <fullName evidence="1">Uncharacterized protein</fullName>
    </submittedName>
</protein>
<gene>
    <name evidence="1" type="ordered locus">RBRH_04289</name>
</gene>
<dbReference type="EMBL" id="FR687360">
    <property type="protein sequence ID" value="CBW77191.1"/>
    <property type="molecule type" value="Genomic_DNA"/>
</dbReference>
<evidence type="ECO:0000313" key="2">
    <source>
        <dbReference type="Proteomes" id="UP000007437"/>
    </source>
</evidence>
<dbReference type="Proteomes" id="UP000007437">
    <property type="component" value="Plasmid pBRH01"/>
</dbReference>